<dbReference type="PANTHER" id="PTHR43037">
    <property type="entry name" value="UNNAMED PRODUCT-RELATED"/>
    <property type="match status" value="1"/>
</dbReference>
<dbReference type="AlphaFoldDB" id="A0A376AKF8"/>
<sequence length="341" mass="37229">MRLKIPMPFSFILGQQKKLRKKILKAMPSLPLTAPARTVRPRKPRTVRTRLIEVTGFGTNPGHLRMLEYVPPKARKGAPLVVVLHGCLQTADDFDRGSGWSALAREGGFVLLYPEQRKSNNPNLCFNWFRPSAVARDRGELMSVRQMIDNACSRHHVDKKRIYIQGLSAGGAMASALLATYPELFAAGQIVAGLPFGAARDAMSALSVMNSGINRTPQEWGDLVRAVTPQAKKMPMVSIWHGTADRVVSVANARATLSQWLDFYGLEEADGKAVTIKGQAARVWHDAAGKPLVEFCLIEGMGHGLPIMAKRSASVKAGMPYMLEGGISAPTHLNRAILASR</sequence>
<protein>
    <recommendedName>
        <fullName evidence="5">PHB depolymerase family esterase</fullName>
    </recommendedName>
</protein>
<gene>
    <name evidence="3" type="ORF">RHIZ70_3962</name>
</gene>
<evidence type="ECO:0000256" key="2">
    <source>
        <dbReference type="ARBA" id="ARBA00022801"/>
    </source>
</evidence>
<dbReference type="InterPro" id="IPR010126">
    <property type="entry name" value="Esterase_phb"/>
</dbReference>
<keyword evidence="1" id="KW-0732">Signal</keyword>
<proteinExistence type="predicted"/>
<name>A0A376AKF8_9HYPH</name>
<keyword evidence="2" id="KW-0378">Hydrolase</keyword>
<dbReference type="Gene3D" id="3.40.50.1820">
    <property type="entry name" value="alpha/beta hydrolase"/>
    <property type="match status" value="1"/>
</dbReference>
<organism evidence="3 4">
    <name type="scientific">Ciceribacter selenitireducens ATCC BAA-1503</name>
    <dbReference type="NCBI Taxonomy" id="1336235"/>
    <lineage>
        <taxon>Bacteria</taxon>
        <taxon>Pseudomonadati</taxon>
        <taxon>Pseudomonadota</taxon>
        <taxon>Alphaproteobacteria</taxon>
        <taxon>Hyphomicrobiales</taxon>
        <taxon>Rhizobiaceae</taxon>
        <taxon>Ciceribacter</taxon>
    </lineage>
</organism>
<evidence type="ECO:0000313" key="4">
    <source>
        <dbReference type="Proteomes" id="UP000254764"/>
    </source>
</evidence>
<dbReference type="PANTHER" id="PTHR43037:SF1">
    <property type="entry name" value="BLL1128 PROTEIN"/>
    <property type="match status" value="1"/>
</dbReference>
<keyword evidence="4" id="KW-1185">Reference proteome</keyword>
<dbReference type="EMBL" id="UEYP01000006">
    <property type="protein sequence ID" value="SSC68254.1"/>
    <property type="molecule type" value="Genomic_DNA"/>
</dbReference>
<dbReference type="NCBIfam" id="TIGR01840">
    <property type="entry name" value="esterase_phb"/>
    <property type="match status" value="1"/>
</dbReference>
<dbReference type="GO" id="GO:0016787">
    <property type="term" value="F:hydrolase activity"/>
    <property type="evidence" value="ECO:0007669"/>
    <property type="project" value="UniProtKB-KW"/>
</dbReference>
<dbReference type="Pfam" id="PF10503">
    <property type="entry name" value="Esterase_PHB"/>
    <property type="match status" value="1"/>
</dbReference>
<dbReference type="RefSeq" id="WP_115670764.1">
    <property type="nucleotide sequence ID" value="NZ_UEYP01000006.1"/>
</dbReference>
<evidence type="ECO:0008006" key="5">
    <source>
        <dbReference type="Google" id="ProtNLM"/>
    </source>
</evidence>
<dbReference type="InterPro" id="IPR050955">
    <property type="entry name" value="Plant_Biomass_Hydrol_Est"/>
</dbReference>
<dbReference type="InterPro" id="IPR029058">
    <property type="entry name" value="AB_hydrolase_fold"/>
</dbReference>
<evidence type="ECO:0000256" key="1">
    <source>
        <dbReference type="ARBA" id="ARBA00022729"/>
    </source>
</evidence>
<accession>A0A376AKF8</accession>
<dbReference type="OrthoDB" id="9767239at2"/>
<dbReference type="GO" id="GO:0005576">
    <property type="term" value="C:extracellular region"/>
    <property type="evidence" value="ECO:0007669"/>
    <property type="project" value="InterPro"/>
</dbReference>
<dbReference type="SUPFAM" id="SSF53474">
    <property type="entry name" value="alpha/beta-Hydrolases"/>
    <property type="match status" value="1"/>
</dbReference>
<evidence type="ECO:0000313" key="3">
    <source>
        <dbReference type="EMBL" id="SSC68254.1"/>
    </source>
</evidence>
<dbReference type="Proteomes" id="UP000254764">
    <property type="component" value="Unassembled WGS sequence"/>
</dbReference>
<dbReference type="STRING" id="1336235.GCA_000518785_01174"/>
<reference evidence="4" key="1">
    <citation type="submission" date="2018-07" db="EMBL/GenBank/DDBJ databases">
        <authorList>
            <person name="Peiro R."/>
            <person name="Begona"/>
            <person name="Cbmso G."/>
            <person name="Lopez M."/>
            <person name="Gonzalez S."/>
        </authorList>
    </citation>
    <scope>NUCLEOTIDE SEQUENCE [LARGE SCALE GENOMIC DNA]</scope>
</reference>